<keyword evidence="2" id="KW-1185">Reference proteome</keyword>
<reference evidence="1" key="1">
    <citation type="journal article" date="2020" name="Phytopathology">
        <title>Genome sequence of the chestnut blight fungus Cryphonectria parasitica EP155: A fundamental resource for an archetypical invasive plant pathogen.</title>
        <authorList>
            <person name="Crouch J.A."/>
            <person name="Dawe A."/>
            <person name="Aerts A."/>
            <person name="Barry K."/>
            <person name="Churchill A.C.L."/>
            <person name="Grimwood J."/>
            <person name="Hillman B."/>
            <person name="Milgroom M.G."/>
            <person name="Pangilinan J."/>
            <person name="Smith M."/>
            <person name="Salamov A."/>
            <person name="Schmutz J."/>
            <person name="Yadav J."/>
            <person name="Grigoriev I.V."/>
            <person name="Nuss D."/>
        </authorList>
    </citation>
    <scope>NUCLEOTIDE SEQUENCE</scope>
    <source>
        <strain evidence="1">EP155</strain>
    </source>
</reference>
<organism evidence="1 2">
    <name type="scientific">Cryphonectria parasitica (strain ATCC 38755 / EP155)</name>
    <dbReference type="NCBI Taxonomy" id="660469"/>
    <lineage>
        <taxon>Eukaryota</taxon>
        <taxon>Fungi</taxon>
        <taxon>Dikarya</taxon>
        <taxon>Ascomycota</taxon>
        <taxon>Pezizomycotina</taxon>
        <taxon>Sordariomycetes</taxon>
        <taxon>Sordariomycetidae</taxon>
        <taxon>Diaporthales</taxon>
        <taxon>Cryphonectriaceae</taxon>
        <taxon>Cryphonectria-Endothia species complex</taxon>
        <taxon>Cryphonectria</taxon>
    </lineage>
</organism>
<evidence type="ECO:0000313" key="2">
    <source>
        <dbReference type="Proteomes" id="UP000803844"/>
    </source>
</evidence>
<dbReference type="EMBL" id="MU032346">
    <property type="protein sequence ID" value="KAF3767894.1"/>
    <property type="molecule type" value="Genomic_DNA"/>
</dbReference>
<comment type="caution">
    <text evidence="1">The sequence shown here is derived from an EMBL/GenBank/DDBJ whole genome shotgun (WGS) entry which is preliminary data.</text>
</comment>
<sequence>MGILGPSAFLCGLVVVWALVRRCSGWASHSRLLIRPQRRRRGSWVHSDRSNLAQGDS</sequence>
<proteinExistence type="predicted"/>
<dbReference type="Proteomes" id="UP000803844">
    <property type="component" value="Unassembled WGS sequence"/>
</dbReference>
<protein>
    <submittedName>
        <fullName evidence="1">Uncharacterized protein</fullName>
    </submittedName>
</protein>
<name>A0A9P4Y7J8_CRYP1</name>
<dbReference type="RefSeq" id="XP_040778855.1">
    <property type="nucleotide sequence ID" value="XM_040919549.1"/>
</dbReference>
<gene>
    <name evidence="1" type="ORF">M406DRAFT_321764</name>
</gene>
<dbReference type="AlphaFoldDB" id="A0A9P4Y7J8"/>
<accession>A0A9P4Y7J8</accession>
<dbReference type="GeneID" id="63836678"/>
<evidence type="ECO:0000313" key="1">
    <source>
        <dbReference type="EMBL" id="KAF3767894.1"/>
    </source>
</evidence>